<dbReference type="EMBL" id="CAUYUJ010008004">
    <property type="protein sequence ID" value="CAK0822597.1"/>
    <property type="molecule type" value="Genomic_DNA"/>
</dbReference>
<feature type="non-terminal residue" evidence="7">
    <location>
        <position position="152"/>
    </location>
</feature>
<accession>A0ABN9RTF7</accession>
<protein>
    <recommendedName>
        <fullName evidence="6">EF-hand domain-containing protein</fullName>
    </recommendedName>
</protein>
<comment type="caution">
    <text evidence="7">The sequence shown here is derived from an EMBL/GenBank/DDBJ whole genome shotgun (WGS) entry which is preliminary data.</text>
</comment>
<dbReference type="SUPFAM" id="SSF47473">
    <property type="entry name" value="EF-hand"/>
    <property type="match status" value="1"/>
</dbReference>
<dbReference type="InterPro" id="IPR002048">
    <property type="entry name" value="EF_hand_dom"/>
</dbReference>
<evidence type="ECO:0000313" key="8">
    <source>
        <dbReference type="Proteomes" id="UP001189429"/>
    </source>
</evidence>
<dbReference type="Pfam" id="PF13499">
    <property type="entry name" value="EF-hand_7"/>
    <property type="match status" value="2"/>
</dbReference>
<evidence type="ECO:0000256" key="5">
    <source>
        <dbReference type="ARBA" id="ARBA00023212"/>
    </source>
</evidence>
<dbReference type="Proteomes" id="UP001189429">
    <property type="component" value="Unassembled WGS sequence"/>
</dbReference>
<evidence type="ECO:0000256" key="3">
    <source>
        <dbReference type="ARBA" id="ARBA00022737"/>
    </source>
</evidence>
<name>A0ABN9RTF7_9DINO</name>
<keyword evidence="3" id="KW-0677">Repeat</keyword>
<sequence length="152" mass="17618">CVRMALRRRQSKKVKELTEDQLTDIKEAFELFDTDGSGSIDSKELKVAMKQLGFDTSEEEIDRMIRDVDADDSGEIDLEEFMSMMTKKMLNRDHKEEMMALFRFFDREGTGRITLENLMRGSQEVGQDFSEADLILMIREADQDGDSQLNEE</sequence>
<dbReference type="PROSITE" id="PS50222">
    <property type="entry name" value="EF_HAND_2"/>
    <property type="match status" value="3"/>
</dbReference>
<evidence type="ECO:0000256" key="2">
    <source>
        <dbReference type="ARBA" id="ARBA00005253"/>
    </source>
</evidence>
<comment type="subcellular location">
    <subcellularLocation>
        <location evidence="1">Cytoplasm</location>
        <location evidence="1">Cytoskeleton</location>
    </subcellularLocation>
</comment>
<feature type="domain" description="EF-hand" evidence="6">
    <location>
        <begin position="93"/>
        <end position="128"/>
    </location>
</feature>
<gene>
    <name evidence="7" type="ORF">PCOR1329_LOCUS23579</name>
</gene>
<dbReference type="PROSITE" id="PS00018">
    <property type="entry name" value="EF_HAND_1"/>
    <property type="match status" value="2"/>
</dbReference>
<comment type="similarity">
    <text evidence="2">Belongs to the centrin family.</text>
</comment>
<dbReference type="PANTHER" id="PTHR23048:SF59">
    <property type="entry name" value="EF-HAND SUPERFAMILY PROTEIN"/>
    <property type="match status" value="1"/>
</dbReference>
<dbReference type="SMART" id="SM00054">
    <property type="entry name" value="EFh"/>
    <property type="match status" value="3"/>
</dbReference>
<keyword evidence="5" id="KW-0963">Cytoplasm</keyword>
<dbReference type="CDD" id="cd00051">
    <property type="entry name" value="EFh"/>
    <property type="match status" value="1"/>
</dbReference>
<feature type="non-terminal residue" evidence="7">
    <location>
        <position position="1"/>
    </location>
</feature>
<reference evidence="7" key="1">
    <citation type="submission" date="2023-10" db="EMBL/GenBank/DDBJ databases">
        <authorList>
            <person name="Chen Y."/>
            <person name="Shah S."/>
            <person name="Dougan E. K."/>
            <person name="Thang M."/>
            <person name="Chan C."/>
        </authorList>
    </citation>
    <scope>NUCLEOTIDE SEQUENCE [LARGE SCALE GENOMIC DNA]</scope>
</reference>
<dbReference type="InterPro" id="IPR011992">
    <property type="entry name" value="EF-hand-dom_pair"/>
</dbReference>
<feature type="domain" description="EF-hand" evidence="6">
    <location>
        <begin position="20"/>
        <end position="55"/>
    </location>
</feature>
<organism evidence="7 8">
    <name type="scientific">Prorocentrum cordatum</name>
    <dbReference type="NCBI Taxonomy" id="2364126"/>
    <lineage>
        <taxon>Eukaryota</taxon>
        <taxon>Sar</taxon>
        <taxon>Alveolata</taxon>
        <taxon>Dinophyceae</taxon>
        <taxon>Prorocentrales</taxon>
        <taxon>Prorocentraceae</taxon>
        <taxon>Prorocentrum</taxon>
    </lineage>
</organism>
<proteinExistence type="inferred from homology"/>
<dbReference type="InterPro" id="IPR018247">
    <property type="entry name" value="EF_Hand_1_Ca_BS"/>
</dbReference>
<dbReference type="Gene3D" id="1.10.238.10">
    <property type="entry name" value="EF-hand"/>
    <property type="match status" value="2"/>
</dbReference>
<evidence type="ECO:0000259" key="6">
    <source>
        <dbReference type="PROSITE" id="PS50222"/>
    </source>
</evidence>
<evidence type="ECO:0000256" key="4">
    <source>
        <dbReference type="ARBA" id="ARBA00022837"/>
    </source>
</evidence>
<dbReference type="PANTHER" id="PTHR23048">
    <property type="entry name" value="MYOSIN LIGHT CHAIN 1, 3"/>
    <property type="match status" value="1"/>
</dbReference>
<feature type="domain" description="EF-hand" evidence="6">
    <location>
        <begin position="56"/>
        <end position="91"/>
    </location>
</feature>
<keyword evidence="8" id="KW-1185">Reference proteome</keyword>
<keyword evidence="5" id="KW-0206">Cytoskeleton</keyword>
<evidence type="ECO:0000256" key="1">
    <source>
        <dbReference type="ARBA" id="ARBA00004245"/>
    </source>
</evidence>
<dbReference type="InterPro" id="IPR050230">
    <property type="entry name" value="CALM/Myosin/TropC-like"/>
</dbReference>
<evidence type="ECO:0000313" key="7">
    <source>
        <dbReference type="EMBL" id="CAK0822597.1"/>
    </source>
</evidence>
<keyword evidence="4" id="KW-0106">Calcium</keyword>